<feature type="transmembrane region" description="Helical" evidence="1">
    <location>
        <begin position="104"/>
        <end position="128"/>
    </location>
</feature>
<organism evidence="2 3">
    <name type="scientific">Cryptococcus floricola</name>
    <dbReference type="NCBI Taxonomy" id="2591691"/>
    <lineage>
        <taxon>Eukaryota</taxon>
        <taxon>Fungi</taxon>
        <taxon>Dikarya</taxon>
        <taxon>Basidiomycota</taxon>
        <taxon>Agaricomycotina</taxon>
        <taxon>Tremellomycetes</taxon>
        <taxon>Tremellales</taxon>
        <taxon>Cryptococcaceae</taxon>
        <taxon>Cryptococcus</taxon>
    </lineage>
</organism>
<evidence type="ECO:0000313" key="2">
    <source>
        <dbReference type="EMBL" id="TYJ51741.1"/>
    </source>
</evidence>
<evidence type="ECO:0000256" key="1">
    <source>
        <dbReference type="SAM" id="Phobius"/>
    </source>
</evidence>
<keyword evidence="1" id="KW-1133">Transmembrane helix</keyword>
<keyword evidence="3" id="KW-1185">Reference proteome</keyword>
<dbReference type="EMBL" id="NIDF01000191">
    <property type="protein sequence ID" value="TYJ51741.1"/>
    <property type="molecule type" value="Genomic_DNA"/>
</dbReference>
<accession>A0A5D3ANN7</accession>
<feature type="transmembrane region" description="Helical" evidence="1">
    <location>
        <begin position="21"/>
        <end position="39"/>
    </location>
</feature>
<keyword evidence="1" id="KW-0812">Transmembrane</keyword>
<dbReference type="AlphaFoldDB" id="A0A5D3ANN7"/>
<proteinExistence type="predicted"/>
<evidence type="ECO:0000313" key="3">
    <source>
        <dbReference type="Proteomes" id="UP000322245"/>
    </source>
</evidence>
<name>A0A5D3ANN7_9TREE</name>
<sequence>MSASSNISNTADAHRLFKGREVFAGLRDMVLLVCSYFWWVELSEHKKYRAIGLIFLPYVFMRWKWCATPYGTRVFGAAPATNAPPPLAHPAVSLAPLPTVPPSFAFWCFLLGCEAVSIVNLVLVLFLFRDLAAVVSDLV</sequence>
<dbReference type="Proteomes" id="UP000322245">
    <property type="component" value="Unassembled WGS sequence"/>
</dbReference>
<keyword evidence="1" id="KW-0472">Membrane</keyword>
<comment type="caution">
    <text evidence="2">The sequence shown here is derived from an EMBL/GenBank/DDBJ whole genome shotgun (WGS) entry which is preliminary data.</text>
</comment>
<gene>
    <name evidence="2" type="ORF">B9479_007667</name>
</gene>
<protein>
    <submittedName>
        <fullName evidence="2">Uncharacterized protein</fullName>
    </submittedName>
</protein>
<reference evidence="2 3" key="1">
    <citation type="submission" date="2017-05" db="EMBL/GenBank/DDBJ databases">
        <title>The Genome Sequence of Tsuchiyaea wingfieldii DSM 27421.</title>
        <authorList>
            <person name="Cuomo C."/>
            <person name="Passer A."/>
            <person name="Billmyre B."/>
            <person name="Heitman J."/>
        </authorList>
    </citation>
    <scope>NUCLEOTIDE SEQUENCE [LARGE SCALE GENOMIC DNA]</scope>
    <source>
        <strain evidence="2 3">DSM 27421</strain>
    </source>
</reference>